<keyword evidence="2" id="KW-0934">Plastid</keyword>
<dbReference type="PANTHER" id="PTHR37520:SF1">
    <property type="entry name" value="INTRON-ENCODED DNA ENDONUCLEASE AI2A-RELATED"/>
    <property type="match status" value="1"/>
</dbReference>
<keyword evidence="2" id="KW-0255">Endonuclease</keyword>
<geneLocation type="chloroplast" evidence="2"/>
<dbReference type="PANTHER" id="PTHR37520">
    <property type="entry name" value="INTRON-ENCODED DNA ENDONUCLEASE AI2A-RELATED"/>
    <property type="match status" value="1"/>
</dbReference>
<keyword evidence="2" id="KW-0540">Nuclease</keyword>
<keyword evidence="2" id="KW-0150">Chloroplast</keyword>
<name>A0A0S2LNP7_JENMI</name>
<feature type="domain" description="Homing endonuclease LAGLIDADG" evidence="1">
    <location>
        <begin position="84"/>
        <end position="168"/>
    </location>
</feature>
<dbReference type="AlphaFoldDB" id="A0A0S2LNP7"/>
<dbReference type="GeneID" id="26378608"/>
<dbReference type="EMBL" id="KT625414">
    <property type="protein sequence ID" value="ALO63007.1"/>
    <property type="molecule type" value="Genomic_DNA"/>
</dbReference>
<dbReference type="Pfam" id="PF00961">
    <property type="entry name" value="LAGLIDADG_1"/>
    <property type="match status" value="1"/>
</dbReference>
<dbReference type="GO" id="GO:0004519">
    <property type="term" value="F:endonuclease activity"/>
    <property type="evidence" value="ECO:0007669"/>
    <property type="project" value="UniProtKB-KW"/>
</dbReference>
<dbReference type="InterPro" id="IPR004860">
    <property type="entry name" value="LAGLIDADG_dom"/>
</dbReference>
<evidence type="ECO:0000313" key="2">
    <source>
        <dbReference type="EMBL" id="ALO63007.1"/>
    </source>
</evidence>
<proteinExistence type="predicted"/>
<dbReference type="RefSeq" id="YP_009184920.1">
    <property type="nucleotide sequence ID" value="NC_028582.1"/>
</dbReference>
<accession>A0A0S2LNP7</accession>
<dbReference type="Gene3D" id="3.10.28.10">
    <property type="entry name" value="Homing endonucleases"/>
    <property type="match status" value="1"/>
</dbReference>
<keyword evidence="2" id="KW-0378">Hydrolase</keyword>
<dbReference type="SUPFAM" id="SSF55608">
    <property type="entry name" value="Homing endonucleases"/>
    <property type="match status" value="2"/>
</dbReference>
<organism evidence="2">
    <name type="scientific">Jenufa minuta</name>
    <name type="common">Green alga</name>
    <dbReference type="NCBI Taxonomy" id="993092"/>
    <lineage>
        <taxon>Eukaryota</taxon>
        <taxon>Viridiplantae</taxon>
        <taxon>Chlorophyta</taxon>
        <taxon>core chlorophytes</taxon>
        <taxon>Chlorophyceae</taxon>
        <taxon>Jenufa</taxon>
    </lineage>
</organism>
<gene>
    <name evidence="2" type="primary">orf204</name>
</gene>
<evidence type="ECO:0000259" key="1">
    <source>
        <dbReference type="Pfam" id="PF00961"/>
    </source>
</evidence>
<reference evidence="2" key="1">
    <citation type="journal article" date="2015" name="BMC Evol. Biol.">
        <title>Chloroplast phylogenomic analysis of chlorophyte green algae identifies a novel lineage sister to the Sphaeropleales (Chlorophyceae).</title>
        <authorList>
            <person name="Lemieux C."/>
            <person name="Vincent A.T."/>
            <person name="Labarre A."/>
            <person name="Otis C."/>
            <person name="Turmel M."/>
        </authorList>
    </citation>
    <scope>NUCLEOTIDE SEQUENCE</scope>
</reference>
<sequence length="204" mass="24315">MSIHDEPTLLQIKQKLGGSVKLRSNARAFRYRLHHKKGMIEVLNKINGYCRNSVRILQLQKLCLEMQIEYISPINLTIHSSWFSGFFDGDGTISYCYKKGYPQLVISVSNKKEIDCLPFKRMFGGFIRLDSYSNTHKWEIFRKEEIMFFCNYLKNHPLHSHKKQRVFLVPKFFELREMGAFKKPEESLTYKTWLIFEKKWFSVP</sequence>
<dbReference type="InterPro" id="IPR027434">
    <property type="entry name" value="Homing_endonucl"/>
</dbReference>
<protein>
    <submittedName>
        <fullName evidence="2">Putative LAGLIDADG homing endonuclease</fullName>
    </submittedName>
</protein>